<dbReference type="EMBL" id="NCKW01020110">
    <property type="protein sequence ID" value="POM59082.1"/>
    <property type="molecule type" value="Genomic_DNA"/>
</dbReference>
<evidence type="ECO:0000313" key="2">
    <source>
        <dbReference type="Proteomes" id="UP000237271"/>
    </source>
</evidence>
<keyword evidence="2" id="KW-1185">Reference proteome</keyword>
<name>A0A2P4X0K4_9STRA</name>
<accession>A0A2P4X0K4</accession>
<gene>
    <name evidence="1" type="ORF">PHPALM_36189</name>
</gene>
<dbReference type="OrthoDB" id="125227at2759"/>
<proteinExistence type="predicted"/>
<dbReference type="PANTHER" id="PTHR37069:SF2">
    <property type="entry name" value="PIGGYBAC TRANSPOSABLE ELEMENT-DERIVED PROTEIN DOMAIN-CONTAINING PROTEIN"/>
    <property type="match status" value="1"/>
</dbReference>
<dbReference type="PANTHER" id="PTHR37069">
    <property type="entry name" value="DDE_TNP_1_7 DOMAIN-CONTAINING PROTEIN"/>
    <property type="match status" value="1"/>
</dbReference>
<organism evidence="1 2">
    <name type="scientific">Phytophthora palmivora</name>
    <dbReference type="NCBI Taxonomy" id="4796"/>
    <lineage>
        <taxon>Eukaryota</taxon>
        <taxon>Sar</taxon>
        <taxon>Stramenopiles</taxon>
        <taxon>Oomycota</taxon>
        <taxon>Peronosporomycetes</taxon>
        <taxon>Peronosporales</taxon>
        <taxon>Peronosporaceae</taxon>
        <taxon>Phytophthora</taxon>
    </lineage>
</organism>
<comment type="caution">
    <text evidence="1">The sequence shown here is derived from an EMBL/GenBank/DDBJ whole genome shotgun (WGS) entry which is preliminary data.</text>
</comment>
<sequence>MRVSLPFLTIELGRNGKRWVCVADKNARKRRRLTRAHDSVDSPQAITSSAAEFKYAWEKLRKDGWTSKPPSGRSLDNRYRYVRPGGNLRGKEGTDFLIGEVSVITFIQDHQLIQPLNNFLMLSEQGRGRLDVSSASDNGQTPLVTPRSSPTLLYDMYINTLVAISPAKEPWMIKTAYQPEGTTYIVGRVGRRTKKCKDKLQVQWIERKFQNCVENLSFGLI</sequence>
<protein>
    <submittedName>
        <fullName evidence="1">Uncharacterized protein</fullName>
    </submittedName>
</protein>
<reference evidence="1 2" key="1">
    <citation type="journal article" date="2017" name="Genome Biol. Evol.">
        <title>Phytophthora megakarya and P. palmivora, closely related causal agents of cacao black pod rot, underwent increases in genome sizes and gene numbers by different mechanisms.</title>
        <authorList>
            <person name="Ali S.S."/>
            <person name="Shao J."/>
            <person name="Lary D.J."/>
            <person name="Kronmiller B."/>
            <person name="Shen D."/>
            <person name="Strem M.D."/>
            <person name="Amoako-Attah I."/>
            <person name="Akrofi A.Y."/>
            <person name="Begoude B.A."/>
            <person name="Ten Hoopen G.M."/>
            <person name="Coulibaly K."/>
            <person name="Kebe B.I."/>
            <person name="Melnick R.L."/>
            <person name="Guiltinan M.J."/>
            <person name="Tyler B.M."/>
            <person name="Meinhardt L.W."/>
            <person name="Bailey B.A."/>
        </authorList>
    </citation>
    <scope>NUCLEOTIDE SEQUENCE [LARGE SCALE GENOMIC DNA]</scope>
    <source>
        <strain evidence="2">sbr112.9</strain>
    </source>
</reference>
<evidence type="ECO:0000313" key="1">
    <source>
        <dbReference type="EMBL" id="POM59082.1"/>
    </source>
</evidence>
<dbReference type="AlphaFoldDB" id="A0A2P4X0K4"/>
<dbReference type="Proteomes" id="UP000237271">
    <property type="component" value="Unassembled WGS sequence"/>
</dbReference>